<protein>
    <submittedName>
        <fullName evidence="1">Class I SAM-dependent methyltransferase</fullName>
        <ecNumber evidence="1">2.1.1.-</ecNumber>
    </submittedName>
</protein>
<dbReference type="Pfam" id="PF04445">
    <property type="entry name" value="SAM_MT"/>
    <property type="match status" value="1"/>
</dbReference>
<dbReference type="SUPFAM" id="SSF53335">
    <property type="entry name" value="S-adenosyl-L-methionine-dependent methyltransferases"/>
    <property type="match status" value="1"/>
</dbReference>
<keyword evidence="1" id="KW-0489">Methyltransferase</keyword>
<dbReference type="PANTHER" id="PTHR36112">
    <property type="entry name" value="RIBOSOMAL RNA SMALL SUBUNIT METHYLTRANSFERASE J"/>
    <property type="match status" value="1"/>
</dbReference>
<name>A0ABZ1C092_9FIRM</name>
<organism evidence="1 2">
    <name type="scientific">Carboxydichorda subterranea</name>
    <dbReference type="NCBI Taxonomy" id="3109565"/>
    <lineage>
        <taxon>Bacteria</taxon>
        <taxon>Bacillati</taxon>
        <taxon>Bacillota</taxon>
        <taxon>Limnochordia</taxon>
        <taxon>Limnochordales</taxon>
        <taxon>Geochordaceae</taxon>
        <taxon>Carboxydichorda</taxon>
    </lineage>
</organism>
<sequence length="268" mass="28880">MSLPMARVVAVTTGRDPAPAQEILARRLASRLGVDYVPRSRGPLGRTGLGPQAAVVVVERGRLTIRTGQGALRYHPGMALHRIRLLRSGGLDPMVQAMGLRPGDRVLDATVGPAWDALVAAWATGEQGGVLGLEKVPALALLTAEGLRVYPWPSPDVAAAASRIRIEAEDHLAFLRARPAGSFDVVYFDVMFQRGLPGSQAMRDWRALADPGELTPEALALARIVARRRVVVKERRDSERLAPLRPPRLEGGSSSRVVYAVWESEAGS</sequence>
<dbReference type="Proteomes" id="UP001332192">
    <property type="component" value="Chromosome"/>
</dbReference>
<reference evidence="1 2" key="1">
    <citation type="journal article" date="2024" name="Front. Microbiol.">
        <title>Novel thermophilic genera Geochorda gen. nov. and Carboxydochorda gen. nov. from the deep terrestrial subsurface reveal the ecophysiological diversity in the class Limnochordia.</title>
        <authorList>
            <person name="Karnachuk O.V."/>
            <person name="Lukina A.P."/>
            <person name="Avakyan M.R."/>
            <person name="Kadnikov V.V."/>
            <person name="Begmatov S."/>
            <person name="Beletsky A.V."/>
            <person name="Vlasova K.G."/>
            <person name="Novikov A.A."/>
            <person name="Shcherbakova V.A."/>
            <person name="Mardanov A.V."/>
            <person name="Ravin N.V."/>
        </authorList>
    </citation>
    <scope>NUCLEOTIDE SEQUENCE [LARGE SCALE GENOMIC DNA]</scope>
    <source>
        <strain evidence="1 2">L945</strain>
    </source>
</reference>
<accession>A0ABZ1C092</accession>
<dbReference type="GO" id="GO:0032259">
    <property type="term" value="P:methylation"/>
    <property type="evidence" value="ECO:0007669"/>
    <property type="project" value="UniProtKB-KW"/>
</dbReference>
<dbReference type="RefSeq" id="WP_324717779.1">
    <property type="nucleotide sequence ID" value="NZ_CP141615.1"/>
</dbReference>
<dbReference type="Gene3D" id="3.40.50.150">
    <property type="entry name" value="Vaccinia Virus protein VP39"/>
    <property type="match status" value="1"/>
</dbReference>
<dbReference type="PANTHER" id="PTHR36112:SF1">
    <property type="entry name" value="RIBOSOMAL RNA SMALL SUBUNIT METHYLTRANSFERASE J"/>
    <property type="match status" value="1"/>
</dbReference>
<gene>
    <name evidence="1" type="ORF">U7230_05750</name>
</gene>
<dbReference type="EC" id="2.1.1.-" evidence="1"/>
<dbReference type="InterPro" id="IPR007536">
    <property type="entry name" value="16SrRNA_methylTrfase_J"/>
</dbReference>
<proteinExistence type="predicted"/>
<keyword evidence="2" id="KW-1185">Reference proteome</keyword>
<dbReference type="InterPro" id="IPR029063">
    <property type="entry name" value="SAM-dependent_MTases_sf"/>
</dbReference>
<evidence type="ECO:0000313" key="2">
    <source>
        <dbReference type="Proteomes" id="UP001332192"/>
    </source>
</evidence>
<keyword evidence="1" id="KW-0808">Transferase</keyword>
<dbReference type="GO" id="GO:0008168">
    <property type="term" value="F:methyltransferase activity"/>
    <property type="evidence" value="ECO:0007669"/>
    <property type="project" value="UniProtKB-KW"/>
</dbReference>
<evidence type="ECO:0000313" key="1">
    <source>
        <dbReference type="EMBL" id="WRP18506.1"/>
    </source>
</evidence>
<dbReference type="EMBL" id="CP141615">
    <property type="protein sequence ID" value="WRP18506.1"/>
    <property type="molecule type" value="Genomic_DNA"/>
</dbReference>